<keyword evidence="5" id="KW-1185">Reference proteome</keyword>
<dbReference type="PANTHER" id="PTHR24373">
    <property type="entry name" value="SLIT RELATED LEUCINE-RICH REPEAT NEURONAL PROTEIN"/>
    <property type="match status" value="1"/>
</dbReference>
<dbReference type="GO" id="GO:0031012">
    <property type="term" value="C:extracellular matrix"/>
    <property type="evidence" value="ECO:0007669"/>
    <property type="project" value="TreeGrafter"/>
</dbReference>
<dbReference type="GO" id="GO:0005615">
    <property type="term" value="C:extracellular space"/>
    <property type="evidence" value="ECO:0007669"/>
    <property type="project" value="TreeGrafter"/>
</dbReference>
<dbReference type="PANTHER" id="PTHR24373:SF387">
    <property type="entry name" value="LEUCINE-RICH REPEATS AND IMMUNOGLOBULIN-LIKE DOMAINS PROTEIN SMA-10"/>
    <property type="match status" value="1"/>
</dbReference>
<dbReference type="InterPro" id="IPR050328">
    <property type="entry name" value="Dev_Immune_Receptor"/>
</dbReference>
<evidence type="ECO:0000313" key="5">
    <source>
        <dbReference type="Proteomes" id="UP001054837"/>
    </source>
</evidence>
<dbReference type="SMART" id="SM00369">
    <property type="entry name" value="LRR_TYP"/>
    <property type="match status" value="11"/>
</dbReference>
<accession>A0AAV4SEH1</accession>
<dbReference type="Proteomes" id="UP001054837">
    <property type="component" value="Unassembled WGS sequence"/>
</dbReference>
<dbReference type="InterPro" id="IPR032675">
    <property type="entry name" value="LRR_dom_sf"/>
</dbReference>
<dbReference type="InterPro" id="IPR003591">
    <property type="entry name" value="Leu-rich_rpt_typical-subtyp"/>
</dbReference>
<dbReference type="PRINTS" id="PR00019">
    <property type="entry name" value="LEURICHRPT"/>
</dbReference>
<evidence type="ECO:0000313" key="4">
    <source>
        <dbReference type="EMBL" id="GIY32828.1"/>
    </source>
</evidence>
<gene>
    <name evidence="4" type="ORF">CDAR_612441</name>
</gene>
<keyword evidence="2" id="KW-0732">Signal</keyword>
<dbReference type="SMART" id="SM00365">
    <property type="entry name" value="LRR_SD22"/>
    <property type="match status" value="6"/>
</dbReference>
<comment type="caution">
    <text evidence="4">The sequence shown here is derived from an EMBL/GenBank/DDBJ whole genome shotgun (WGS) entry which is preliminary data.</text>
</comment>
<evidence type="ECO:0000256" key="3">
    <source>
        <dbReference type="ARBA" id="ARBA00022737"/>
    </source>
</evidence>
<dbReference type="InterPro" id="IPR001611">
    <property type="entry name" value="Leu-rich_rpt"/>
</dbReference>
<reference evidence="4 5" key="1">
    <citation type="submission" date="2021-06" db="EMBL/GenBank/DDBJ databases">
        <title>Caerostris darwini draft genome.</title>
        <authorList>
            <person name="Kono N."/>
            <person name="Arakawa K."/>
        </authorList>
    </citation>
    <scope>NUCLEOTIDE SEQUENCE [LARGE SCALE GENOMIC DNA]</scope>
</reference>
<sequence>MLIKELIIDDSSIEQIHGDAFYGYHSIKILALEKDHKLVEFPIEAIKRLPLLLSLSLAGNSIKKITDQSFTRCRRLKILKLENNLISSIDRNSFPGTLVELSLANNLIANLNGSLTHLGNLSFLSLGHNRLHSVKDDVKGLSQLMRLSLERNSILNIEGSFDDLLNLTFLNLAHNNLEEVENGLQRLTKLEHLDISHNNITKIDGMLFKDLSGLDSLNLSGNRLKNVCELLKPLKVLRILSLSNMSIKSIGKDCFKRMRKLKVLDLSKNQLKKIGAVTRHLFPRLSILDLQQNRLETISYGLKNIKNLGRLDISYNKFRTIRKKDFMRSNKLINFWISGNLWDCSSPSLLKTFKEFGRRMRIFGAPRC</sequence>
<dbReference type="AlphaFoldDB" id="A0AAV4SEH1"/>
<keyword evidence="3" id="KW-0677">Repeat</keyword>
<dbReference type="EMBL" id="BPLQ01007868">
    <property type="protein sequence ID" value="GIY32828.1"/>
    <property type="molecule type" value="Genomic_DNA"/>
</dbReference>
<dbReference type="Gene3D" id="3.80.10.10">
    <property type="entry name" value="Ribonuclease Inhibitor"/>
    <property type="match status" value="3"/>
</dbReference>
<keyword evidence="1" id="KW-0433">Leucine-rich repeat</keyword>
<evidence type="ECO:0000256" key="1">
    <source>
        <dbReference type="ARBA" id="ARBA00022614"/>
    </source>
</evidence>
<name>A0AAV4SEH1_9ARAC</name>
<evidence type="ECO:0000256" key="2">
    <source>
        <dbReference type="ARBA" id="ARBA00022729"/>
    </source>
</evidence>
<protein>
    <submittedName>
        <fullName evidence="4">Uncharacterized protein</fullName>
    </submittedName>
</protein>
<dbReference type="PROSITE" id="PS51450">
    <property type="entry name" value="LRR"/>
    <property type="match status" value="4"/>
</dbReference>
<proteinExistence type="predicted"/>
<dbReference type="SUPFAM" id="SSF52058">
    <property type="entry name" value="L domain-like"/>
    <property type="match status" value="1"/>
</dbReference>
<dbReference type="Pfam" id="PF13855">
    <property type="entry name" value="LRR_8"/>
    <property type="match status" value="4"/>
</dbReference>
<organism evidence="4 5">
    <name type="scientific">Caerostris darwini</name>
    <dbReference type="NCBI Taxonomy" id="1538125"/>
    <lineage>
        <taxon>Eukaryota</taxon>
        <taxon>Metazoa</taxon>
        <taxon>Ecdysozoa</taxon>
        <taxon>Arthropoda</taxon>
        <taxon>Chelicerata</taxon>
        <taxon>Arachnida</taxon>
        <taxon>Araneae</taxon>
        <taxon>Araneomorphae</taxon>
        <taxon>Entelegynae</taxon>
        <taxon>Araneoidea</taxon>
        <taxon>Araneidae</taxon>
        <taxon>Caerostris</taxon>
    </lineage>
</organism>